<dbReference type="KEGG" id="api:107883364"/>
<feature type="compositionally biased region" description="Polar residues" evidence="1">
    <location>
        <begin position="433"/>
        <end position="444"/>
    </location>
</feature>
<accession>A0A8R2H4W2</accession>
<feature type="compositionally biased region" description="Low complexity" evidence="1">
    <location>
        <begin position="399"/>
        <end position="416"/>
    </location>
</feature>
<dbReference type="EnsemblMetazoa" id="XM_016803211.2">
    <property type="protein sequence ID" value="XP_016658700.1"/>
    <property type="gene ID" value="LOC107883364"/>
</dbReference>
<proteinExistence type="predicted"/>
<reference evidence="2" key="2">
    <citation type="submission" date="2022-06" db="UniProtKB">
        <authorList>
            <consortium name="EnsemblMetazoa"/>
        </authorList>
    </citation>
    <scope>IDENTIFICATION</scope>
</reference>
<protein>
    <submittedName>
        <fullName evidence="2">Uncharacterized protein</fullName>
    </submittedName>
</protein>
<dbReference type="OrthoDB" id="6615629at2759"/>
<feature type="region of interest" description="Disordered" evidence="1">
    <location>
        <begin position="363"/>
        <end position="444"/>
    </location>
</feature>
<evidence type="ECO:0000256" key="1">
    <source>
        <dbReference type="SAM" id="MobiDB-lite"/>
    </source>
</evidence>
<dbReference type="RefSeq" id="XP_016658700.1">
    <property type="nucleotide sequence ID" value="XM_016803211.2"/>
</dbReference>
<organism evidence="2 3">
    <name type="scientific">Acyrthosiphon pisum</name>
    <name type="common">Pea aphid</name>
    <dbReference type="NCBI Taxonomy" id="7029"/>
    <lineage>
        <taxon>Eukaryota</taxon>
        <taxon>Metazoa</taxon>
        <taxon>Ecdysozoa</taxon>
        <taxon>Arthropoda</taxon>
        <taxon>Hexapoda</taxon>
        <taxon>Insecta</taxon>
        <taxon>Pterygota</taxon>
        <taxon>Neoptera</taxon>
        <taxon>Paraneoptera</taxon>
        <taxon>Hemiptera</taxon>
        <taxon>Sternorrhyncha</taxon>
        <taxon>Aphidomorpha</taxon>
        <taxon>Aphidoidea</taxon>
        <taxon>Aphididae</taxon>
        <taxon>Macrosiphini</taxon>
        <taxon>Acyrthosiphon</taxon>
    </lineage>
</organism>
<dbReference type="AlphaFoldDB" id="A0A8R2H4W2"/>
<reference evidence="3" key="1">
    <citation type="submission" date="2010-06" db="EMBL/GenBank/DDBJ databases">
        <authorList>
            <person name="Jiang H."/>
            <person name="Abraham K."/>
            <person name="Ali S."/>
            <person name="Alsbrooks S.L."/>
            <person name="Anim B.N."/>
            <person name="Anosike U.S."/>
            <person name="Attaway T."/>
            <person name="Bandaranaike D.P."/>
            <person name="Battles P.K."/>
            <person name="Bell S.N."/>
            <person name="Bell A.V."/>
            <person name="Beltran B."/>
            <person name="Bickham C."/>
            <person name="Bustamante Y."/>
            <person name="Caleb T."/>
            <person name="Canada A."/>
            <person name="Cardenas V."/>
            <person name="Carter K."/>
            <person name="Chacko J."/>
            <person name="Chandrabose M.N."/>
            <person name="Chavez D."/>
            <person name="Chavez A."/>
            <person name="Chen L."/>
            <person name="Chu H.-S."/>
            <person name="Claassen K.J."/>
            <person name="Cockrell R."/>
            <person name="Collins M."/>
            <person name="Cooper J.A."/>
            <person name="Cree A."/>
            <person name="Curry S.M."/>
            <person name="Da Y."/>
            <person name="Dao M.D."/>
            <person name="Das B."/>
            <person name="Davila M.-L."/>
            <person name="Davy-Carroll L."/>
            <person name="Denson S."/>
            <person name="Dinh H."/>
            <person name="Ebong V.E."/>
            <person name="Edwards J.R."/>
            <person name="Egan A."/>
            <person name="El-Daye J."/>
            <person name="Escobedo L."/>
            <person name="Fernandez S."/>
            <person name="Fernando P.R."/>
            <person name="Flagg N."/>
            <person name="Forbes L.D."/>
            <person name="Fowler R.G."/>
            <person name="Fu Q."/>
            <person name="Gabisi R.A."/>
            <person name="Ganer J."/>
            <person name="Garbino Pronczuk A."/>
            <person name="Garcia R.M."/>
            <person name="Garner T."/>
            <person name="Garrett T.E."/>
            <person name="Gonzalez D.A."/>
            <person name="Hamid H."/>
            <person name="Hawkins E.S."/>
            <person name="Hirani K."/>
            <person name="Hogues M.E."/>
            <person name="Hollins B."/>
            <person name="Hsiao C.-H."/>
            <person name="Jabil R."/>
            <person name="James M.L."/>
            <person name="Jhangiani S.N."/>
            <person name="Johnson B."/>
            <person name="Johnson Q."/>
            <person name="Joshi V."/>
            <person name="Kalu J.B."/>
            <person name="Kam C."/>
            <person name="Kashfia A."/>
            <person name="Keebler J."/>
            <person name="Kisamo H."/>
            <person name="Kovar C.L."/>
            <person name="Lago L.A."/>
            <person name="Lai C.-Y."/>
            <person name="Laidlaw J."/>
            <person name="Lara F."/>
            <person name="Le T.-K."/>
            <person name="Lee S.L."/>
            <person name="Legall F.H."/>
            <person name="Lemon S.J."/>
            <person name="Lewis L.R."/>
            <person name="Li B."/>
            <person name="Liu Y."/>
            <person name="Liu Y.-S."/>
            <person name="Lopez J."/>
            <person name="Lozado R.J."/>
            <person name="Lu J."/>
            <person name="Madu R.C."/>
            <person name="Maheshwari M."/>
            <person name="Maheshwari R."/>
            <person name="Malloy K."/>
            <person name="Martinez E."/>
            <person name="Mathew T."/>
            <person name="Mercado I.C."/>
            <person name="Mercado C."/>
            <person name="Meyer B."/>
            <person name="Montgomery K."/>
            <person name="Morgan M.B."/>
            <person name="Munidasa M."/>
            <person name="Nazareth L.V."/>
            <person name="Nelson J."/>
            <person name="Ng B.M."/>
            <person name="Nguyen N.B."/>
            <person name="Nguyen P.Q."/>
            <person name="Nguyen T."/>
            <person name="Obregon M."/>
            <person name="Okwuonu G.O."/>
            <person name="Onwere C.G."/>
            <person name="Orozco G."/>
            <person name="Parra A."/>
            <person name="Patel S."/>
            <person name="Patil S."/>
            <person name="Perez A."/>
            <person name="Perez Y."/>
            <person name="Pham C."/>
            <person name="Primus E.L."/>
            <person name="Pu L.-L."/>
            <person name="Puazo M."/>
            <person name="Qin X."/>
            <person name="Quiroz J.B."/>
            <person name="Reese J."/>
            <person name="Richards S."/>
            <person name="Rives C.M."/>
            <person name="Robberts R."/>
            <person name="Ruiz S.J."/>
            <person name="Ruiz M.J."/>
            <person name="Santibanez J."/>
            <person name="Schneider B.W."/>
            <person name="Sisson I."/>
            <person name="Smith M."/>
            <person name="Sodergren E."/>
            <person name="Song X.-Z."/>
            <person name="Song B.B."/>
            <person name="Summersgill H."/>
            <person name="Thelus R."/>
            <person name="Thornton R.D."/>
            <person name="Trejos Z.Y."/>
            <person name="Usmani K."/>
            <person name="Vattathil S."/>
            <person name="Villasana D."/>
            <person name="Walker D.L."/>
            <person name="Wang S."/>
            <person name="Wang K."/>
            <person name="White C.S."/>
            <person name="Williams A.C."/>
            <person name="Williamson J."/>
            <person name="Wilson K."/>
            <person name="Woghiren I.O."/>
            <person name="Woodworth J.R."/>
            <person name="Worley K.C."/>
            <person name="Wright R.A."/>
            <person name="Wu W."/>
            <person name="Young L."/>
            <person name="Zhang L."/>
            <person name="Zhang J."/>
            <person name="Zhu Y."/>
            <person name="Muzny D.M."/>
            <person name="Weinstock G."/>
            <person name="Gibbs R.A."/>
        </authorList>
    </citation>
    <scope>NUCLEOTIDE SEQUENCE [LARGE SCALE GENOMIC DNA]</scope>
    <source>
        <strain evidence="3">LSR1</strain>
    </source>
</reference>
<dbReference type="Proteomes" id="UP000007819">
    <property type="component" value="Chromosome A2"/>
</dbReference>
<evidence type="ECO:0000313" key="2">
    <source>
        <dbReference type="EnsemblMetazoa" id="XP_016658700.1"/>
    </source>
</evidence>
<name>A0A8R2H4W2_ACYPI</name>
<evidence type="ECO:0000313" key="3">
    <source>
        <dbReference type="Proteomes" id="UP000007819"/>
    </source>
</evidence>
<dbReference type="GeneID" id="107883364"/>
<feature type="compositionally biased region" description="Basic and acidic residues" evidence="1">
    <location>
        <begin position="383"/>
        <end position="397"/>
    </location>
</feature>
<sequence>MYAAGKRDTHPPDRLIDRLLQPTTPAMSPPTTTSDTPIKTVTTVSQAGMGTENVLPQPTKVEPTLADLIAIMNGHASDHAQRFDRLETQFIGFTKRQDAVELRVDKTEKNIAILHRNSIEQRTAHTKSDESVAKIHTDVESLKETVKQIQSDLKVPPIHSTSQAQSFQPTYNSTEAHINDSRQLPNPYGQSNVSASISQSERFTDVVSEFTGHRQDVHPEKFLNQLDQYFLYNCPHDDQRVELFQRRLTRGSRVWFDSLMPVPTTYEEVKRLFRQQFWSAATQRKIRNEIFQPYQYRSPVGINTHAMTWIAKAKYLSPPIDQFDLVGIIIQHYPSTLGMAIRGRGPQTTNALLAVLTEIEESTSFCEAPGPRQSDHGPTPSARNHDQPPRDPHERRGYQPRNNNRNNYRNGPNRGPQNDHRPPAQNEEPIHQLNASGNEPQSRQ</sequence>
<keyword evidence="3" id="KW-1185">Reference proteome</keyword>